<dbReference type="CDD" id="cd00590">
    <property type="entry name" value="RRM_SF"/>
    <property type="match status" value="1"/>
</dbReference>
<keyword evidence="2" id="KW-1185">Reference proteome</keyword>
<protein>
    <recommendedName>
        <fullName evidence="3">DUF4283 domain-containing protein</fullName>
    </recommendedName>
</protein>
<accession>A0A9Q0G917</accession>
<evidence type="ECO:0000313" key="1">
    <source>
        <dbReference type="EMBL" id="KAJ4844434.1"/>
    </source>
</evidence>
<dbReference type="Proteomes" id="UP001141552">
    <property type="component" value="Unassembled WGS sequence"/>
</dbReference>
<dbReference type="OrthoDB" id="861279at2759"/>
<gene>
    <name evidence="1" type="ORF">Tsubulata_030254</name>
</gene>
<sequence>MRWNHTDILLVLGRYGDVMDVFIPHKASKSGVRIGFLCFRNDLDVNHLVENINKVSVDDGFLRSNVARNRNGSHPNIARLAPTLSRQNGAVDKCFVNERQSFSQVAGSSSSVPHGASDGGLQFTSKGVTKDLLRSCAFGVLKEPMAPDDVLELFHVNQVSLEISVKPMGGKAVLVFFRRYEELMSVVHANWTWIKESFDIFRPWSNGDSASNRMCWINVYGIPPHAWCNKFFDLISIHFGLCVKPEKPLLEASNIDVARIQILTTLKEPIYKKFQVSVNGKAFDIVIVESQPCAFCCKTVSNSSVVPASSVVFSDKFKELQSVGRCKEVSRSTSNGEANLSDPFGILKVINAVNKGSSSGHAIREVIGGKNLEKSKSLEAECTPVASRISLSAEKVGEVSACAQFPNSGFDKQNGVSSVLGSSNSAKSCGPSMPFSQSPSVELGSYSGDGPIEVSNYISPSVNNSAHSGTIPTNEHVGSNGTLEKVVVQREAFLNSVSREREELVVSRTLDNQFWQVLEKRMSKAFKVAMGKRRRKTKNLAKKGSLLSIPSVERSIGDEEGAPLITTKPEIAGKG</sequence>
<comment type="caution">
    <text evidence="1">The sequence shown here is derived from an EMBL/GenBank/DDBJ whole genome shotgun (WGS) entry which is preliminary data.</text>
</comment>
<reference evidence="1" key="1">
    <citation type="submission" date="2022-02" db="EMBL/GenBank/DDBJ databases">
        <authorList>
            <person name="Henning P.M."/>
            <person name="McCubbin A.G."/>
            <person name="Shore J.S."/>
        </authorList>
    </citation>
    <scope>NUCLEOTIDE SEQUENCE</scope>
    <source>
        <strain evidence="1">F60SS</strain>
        <tissue evidence="1">Leaves</tissue>
    </source>
</reference>
<dbReference type="AlphaFoldDB" id="A0A9Q0G917"/>
<reference evidence="1" key="2">
    <citation type="journal article" date="2023" name="Plants (Basel)">
        <title>Annotation of the Turnera subulata (Passifloraceae) Draft Genome Reveals the S-Locus Evolved after the Divergence of Turneroideae from Passifloroideae in a Stepwise Manner.</title>
        <authorList>
            <person name="Henning P.M."/>
            <person name="Roalson E.H."/>
            <person name="Mir W."/>
            <person name="McCubbin A.G."/>
            <person name="Shore J.S."/>
        </authorList>
    </citation>
    <scope>NUCLEOTIDE SEQUENCE</scope>
    <source>
        <strain evidence="1">F60SS</strain>
    </source>
</reference>
<name>A0A9Q0G917_9ROSI</name>
<evidence type="ECO:0000313" key="2">
    <source>
        <dbReference type="Proteomes" id="UP001141552"/>
    </source>
</evidence>
<proteinExistence type="predicted"/>
<evidence type="ECO:0008006" key="3">
    <source>
        <dbReference type="Google" id="ProtNLM"/>
    </source>
</evidence>
<dbReference type="EMBL" id="JAKUCV010001949">
    <property type="protein sequence ID" value="KAJ4844434.1"/>
    <property type="molecule type" value="Genomic_DNA"/>
</dbReference>
<organism evidence="1 2">
    <name type="scientific">Turnera subulata</name>
    <dbReference type="NCBI Taxonomy" id="218843"/>
    <lineage>
        <taxon>Eukaryota</taxon>
        <taxon>Viridiplantae</taxon>
        <taxon>Streptophyta</taxon>
        <taxon>Embryophyta</taxon>
        <taxon>Tracheophyta</taxon>
        <taxon>Spermatophyta</taxon>
        <taxon>Magnoliopsida</taxon>
        <taxon>eudicotyledons</taxon>
        <taxon>Gunneridae</taxon>
        <taxon>Pentapetalae</taxon>
        <taxon>rosids</taxon>
        <taxon>fabids</taxon>
        <taxon>Malpighiales</taxon>
        <taxon>Passifloraceae</taxon>
        <taxon>Turnera</taxon>
    </lineage>
</organism>
<dbReference type="PANTHER" id="PTHR34427:SF5">
    <property type="entry name" value="DUF4283 DOMAIN-CONTAINING PROTEIN"/>
    <property type="match status" value="1"/>
</dbReference>
<dbReference type="PANTHER" id="PTHR34427">
    <property type="entry name" value="DUF4283 DOMAIN PROTEIN"/>
    <property type="match status" value="1"/>
</dbReference>